<dbReference type="PANTHER" id="PTHR20941">
    <property type="entry name" value="FOLATE SYNTHESIS PROTEINS"/>
    <property type="match status" value="1"/>
</dbReference>
<evidence type="ECO:0000256" key="6">
    <source>
        <dbReference type="ARBA" id="ARBA00016919"/>
    </source>
</evidence>
<dbReference type="EMBL" id="JOTP01000039">
    <property type="protein sequence ID" value="KEP24926.1"/>
    <property type="molecule type" value="Genomic_DNA"/>
</dbReference>
<name>A0A081L6Q0_9BACI</name>
<dbReference type="eggNOG" id="COG0294">
    <property type="taxonomic scope" value="Bacteria"/>
</dbReference>
<proteinExistence type="inferred from homology"/>
<dbReference type="GO" id="GO:0005829">
    <property type="term" value="C:cytosol"/>
    <property type="evidence" value="ECO:0007669"/>
    <property type="project" value="TreeGrafter"/>
</dbReference>
<dbReference type="SUPFAM" id="SSF51717">
    <property type="entry name" value="Dihydropteroate synthetase-like"/>
    <property type="match status" value="1"/>
</dbReference>
<sequence length="285" mass="31332">MTQQVIKQPKIIQAKRHTLSYEEKTLVMGILNVTPDSFSDGGKFNQMDKALAHAAQLMEDGAHIIDIGGESTRPGAALVSEQEELSRVIPVIEKITKELDVPISIDTYKAHVADEAVKAGASIINDVWGAKADPQMAHVAAKHDVPIILMHNRPERNYTHLIPDMIADLKESVQIVKQAGVRDDMIVLDPGVGFAKNKTDNLMVMNELEHFCRLGYPLLLATSRKRFIGAVLDLPPEERTEGTGATVCLGIQKGSAMVRVHDVKEIARMAKMMDAMLNKGGAYHR</sequence>
<dbReference type="Gene3D" id="3.20.20.20">
    <property type="entry name" value="Dihydropteroate synthase-like"/>
    <property type="match status" value="1"/>
</dbReference>
<evidence type="ECO:0000256" key="9">
    <source>
        <dbReference type="ARBA" id="ARBA00022842"/>
    </source>
</evidence>
<dbReference type="OrthoDB" id="9811744at2"/>
<comment type="similarity">
    <text evidence="4 13">Belongs to the DHPS family.</text>
</comment>
<keyword evidence="7 13" id="KW-0808">Transferase</keyword>
<evidence type="ECO:0000313" key="16">
    <source>
        <dbReference type="Proteomes" id="UP000028091"/>
    </source>
</evidence>
<evidence type="ECO:0000313" key="15">
    <source>
        <dbReference type="EMBL" id="KEP24926.1"/>
    </source>
</evidence>
<evidence type="ECO:0000256" key="2">
    <source>
        <dbReference type="ARBA" id="ARBA00001946"/>
    </source>
</evidence>
<accession>A0A081L6Q0</accession>
<evidence type="ECO:0000256" key="7">
    <source>
        <dbReference type="ARBA" id="ARBA00022679"/>
    </source>
</evidence>
<dbReference type="InterPro" id="IPR011005">
    <property type="entry name" value="Dihydropteroate_synth-like_sf"/>
</dbReference>
<comment type="function">
    <text evidence="12 13">Catalyzes the condensation of para-aminobenzoate (pABA) with 6-hydroxymethyl-7,8-dihydropterin diphosphate (DHPt-PP) to form 7,8-dihydropteroate (H2Pte), the immediate precursor of folate derivatives.</text>
</comment>
<evidence type="ECO:0000256" key="11">
    <source>
        <dbReference type="ARBA" id="ARBA00030193"/>
    </source>
</evidence>
<dbReference type="GO" id="GO:0046654">
    <property type="term" value="P:tetrahydrofolate biosynthetic process"/>
    <property type="evidence" value="ECO:0007669"/>
    <property type="project" value="UniProtKB-UniPathway"/>
</dbReference>
<dbReference type="InterPro" id="IPR006390">
    <property type="entry name" value="DHP_synth_dom"/>
</dbReference>
<dbReference type="PROSITE" id="PS00792">
    <property type="entry name" value="DHPS_1"/>
    <property type="match status" value="1"/>
</dbReference>
<evidence type="ECO:0000256" key="10">
    <source>
        <dbReference type="ARBA" id="ARBA00022909"/>
    </source>
</evidence>
<keyword evidence="16" id="KW-1185">Reference proteome</keyword>
<dbReference type="GO" id="GO:0046656">
    <property type="term" value="P:folic acid biosynthetic process"/>
    <property type="evidence" value="ECO:0007669"/>
    <property type="project" value="UniProtKB-KW"/>
</dbReference>
<evidence type="ECO:0000256" key="4">
    <source>
        <dbReference type="ARBA" id="ARBA00009503"/>
    </source>
</evidence>
<feature type="domain" description="Pterin-binding" evidence="14">
    <location>
        <begin position="25"/>
        <end position="271"/>
    </location>
</feature>
<dbReference type="AlphaFoldDB" id="A0A081L6Q0"/>
<dbReference type="UniPathway" id="UPA00077">
    <property type="reaction ID" value="UER00156"/>
</dbReference>
<dbReference type="Pfam" id="PF00809">
    <property type="entry name" value="Pterin_bind"/>
    <property type="match status" value="1"/>
</dbReference>
<dbReference type="NCBIfam" id="TIGR01496">
    <property type="entry name" value="DHPS"/>
    <property type="match status" value="1"/>
</dbReference>
<keyword evidence="8 13" id="KW-0479">Metal-binding</keyword>
<dbReference type="PROSITE" id="PS00793">
    <property type="entry name" value="DHPS_2"/>
    <property type="match status" value="1"/>
</dbReference>
<keyword evidence="9 13" id="KW-0460">Magnesium</keyword>
<evidence type="ECO:0000259" key="14">
    <source>
        <dbReference type="PROSITE" id="PS50972"/>
    </source>
</evidence>
<dbReference type="PANTHER" id="PTHR20941:SF1">
    <property type="entry name" value="FOLIC ACID SYNTHESIS PROTEIN FOL1"/>
    <property type="match status" value="1"/>
</dbReference>
<dbReference type="FunFam" id="3.20.20.20:FF:000006">
    <property type="entry name" value="Dihydropteroate synthase"/>
    <property type="match status" value="1"/>
</dbReference>
<dbReference type="Proteomes" id="UP000028091">
    <property type="component" value="Unassembled WGS sequence"/>
</dbReference>
<gene>
    <name evidence="15" type="ORF">BA70_12985</name>
</gene>
<comment type="caution">
    <text evidence="15">The sequence shown here is derived from an EMBL/GenBank/DDBJ whole genome shotgun (WGS) entry which is preliminary data.</text>
</comment>
<dbReference type="GO" id="GO:0046872">
    <property type="term" value="F:metal ion binding"/>
    <property type="evidence" value="ECO:0007669"/>
    <property type="project" value="UniProtKB-KW"/>
</dbReference>
<evidence type="ECO:0000256" key="13">
    <source>
        <dbReference type="RuleBase" id="RU361205"/>
    </source>
</evidence>
<organism evidence="15 16">
    <name type="scientific">Bacillus zhangzhouensis</name>
    <dbReference type="NCBI Taxonomy" id="1178540"/>
    <lineage>
        <taxon>Bacteria</taxon>
        <taxon>Bacillati</taxon>
        <taxon>Bacillota</taxon>
        <taxon>Bacilli</taxon>
        <taxon>Bacillales</taxon>
        <taxon>Bacillaceae</taxon>
        <taxon>Bacillus</taxon>
    </lineage>
</organism>
<evidence type="ECO:0000256" key="1">
    <source>
        <dbReference type="ARBA" id="ARBA00000012"/>
    </source>
</evidence>
<comment type="cofactor">
    <cofactor evidence="2 13">
        <name>Mg(2+)</name>
        <dbReference type="ChEBI" id="CHEBI:18420"/>
    </cofactor>
</comment>
<evidence type="ECO:0000256" key="8">
    <source>
        <dbReference type="ARBA" id="ARBA00022723"/>
    </source>
</evidence>
<dbReference type="CDD" id="cd00739">
    <property type="entry name" value="DHPS"/>
    <property type="match status" value="1"/>
</dbReference>
<keyword evidence="10 13" id="KW-0289">Folate biosynthesis</keyword>
<dbReference type="InterPro" id="IPR045031">
    <property type="entry name" value="DHP_synth-like"/>
</dbReference>
<dbReference type="PROSITE" id="PS50972">
    <property type="entry name" value="PTERIN_BINDING"/>
    <property type="match status" value="1"/>
</dbReference>
<evidence type="ECO:0000256" key="5">
    <source>
        <dbReference type="ARBA" id="ARBA00012458"/>
    </source>
</evidence>
<dbReference type="RefSeq" id="WP_034325049.1">
    <property type="nucleotide sequence ID" value="NZ_JAVIKA010000013.1"/>
</dbReference>
<reference evidence="15 16" key="1">
    <citation type="submission" date="2012-09" db="EMBL/GenBank/DDBJ databases">
        <title>Genome Sequence of Bacillus sp. DW5-4.</title>
        <authorList>
            <person name="Lai Q."/>
            <person name="Liu Y."/>
            <person name="Shao Z."/>
        </authorList>
    </citation>
    <scope>NUCLEOTIDE SEQUENCE [LARGE SCALE GENOMIC DNA]</scope>
    <source>
        <strain evidence="15 16">DW5-4</strain>
    </source>
</reference>
<comment type="catalytic activity">
    <reaction evidence="1">
        <text>(7,8-dihydropterin-6-yl)methyl diphosphate + 4-aminobenzoate = 7,8-dihydropteroate + diphosphate</text>
        <dbReference type="Rhea" id="RHEA:19949"/>
        <dbReference type="ChEBI" id="CHEBI:17836"/>
        <dbReference type="ChEBI" id="CHEBI:17839"/>
        <dbReference type="ChEBI" id="CHEBI:33019"/>
        <dbReference type="ChEBI" id="CHEBI:72950"/>
        <dbReference type="EC" id="2.5.1.15"/>
    </reaction>
</comment>
<protein>
    <recommendedName>
        <fullName evidence="6 13">Dihydropteroate synthase</fullName>
        <shortName evidence="13">DHPS</shortName>
        <ecNumber evidence="5 13">2.5.1.15</ecNumber>
    </recommendedName>
    <alternativeName>
        <fullName evidence="11 13">Dihydropteroate pyrophosphorylase</fullName>
    </alternativeName>
</protein>
<dbReference type="EC" id="2.5.1.15" evidence="5 13"/>
<dbReference type="GO" id="GO:0004156">
    <property type="term" value="F:dihydropteroate synthase activity"/>
    <property type="evidence" value="ECO:0007669"/>
    <property type="project" value="UniProtKB-EC"/>
</dbReference>
<evidence type="ECO:0000256" key="3">
    <source>
        <dbReference type="ARBA" id="ARBA00004763"/>
    </source>
</evidence>
<dbReference type="InterPro" id="IPR000489">
    <property type="entry name" value="Pterin-binding_dom"/>
</dbReference>
<comment type="pathway">
    <text evidence="3 13">Cofactor biosynthesis; tetrahydrofolate biosynthesis; 7,8-dihydrofolate from 2-amino-4-hydroxy-6-hydroxymethyl-7,8-dihydropteridine diphosphate and 4-aminobenzoate: step 1/2.</text>
</comment>
<evidence type="ECO:0000256" key="12">
    <source>
        <dbReference type="ARBA" id="ARBA00053449"/>
    </source>
</evidence>